<dbReference type="Pfam" id="PF03028">
    <property type="entry name" value="Dynein_heavy"/>
    <property type="match status" value="1"/>
</dbReference>
<evidence type="ECO:0000256" key="2">
    <source>
        <dbReference type="ARBA" id="ARBA00008887"/>
    </source>
</evidence>
<dbReference type="Proteomes" id="UP001165085">
    <property type="component" value="Unassembled WGS sequence"/>
</dbReference>
<feature type="region of interest" description="Disordered" evidence="14">
    <location>
        <begin position="32"/>
        <end position="67"/>
    </location>
</feature>
<dbReference type="FunFam" id="1.20.140.100:FF:000004">
    <property type="entry name" value="Dynein axonemal heavy chain 6"/>
    <property type="match status" value="1"/>
</dbReference>
<dbReference type="FunFam" id="1.10.8.720:FF:000001">
    <property type="entry name" value="dynein heavy chain 7, axonemal"/>
    <property type="match status" value="1"/>
</dbReference>
<keyword evidence="12" id="KW-0966">Cell projection</keyword>
<dbReference type="GO" id="GO:0003341">
    <property type="term" value="P:cilium movement"/>
    <property type="evidence" value="ECO:0007669"/>
    <property type="project" value="UniProtKB-ARBA"/>
</dbReference>
<dbReference type="Pfam" id="PF12777">
    <property type="entry name" value="MT"/>
    <property type="match status" value="1"/>
</dbReference>
<feature type="region of interest" description="Disordered" evidence="14">
    <location>
        <begin position="152"/>
        <end position="171"/>
    </location>
</feature>
<dbReference type="PROSITE" id="PS00018">
    <property type="entry name" value="EF_HAND_1"/>
    <property type="match status" value="1"/>
</dbReference>
<dbReference type="PROSITE" id="PS50222">
    <property type="entry name" value="EF_HAND_2"/>
    <property type="match status" value="1"/>
</dbReference>
<sequence>MADRLSGLKASIAERKARKKLNASLATSLPAEMSKASLKSTGGVPPPAKDLTGRVSPSQLLSSGQLNEQELLGPQGAFASPLKTSLSSVDLLRSSSYDTTSRLLSSTSAVTLQSFPAPGSTSHSASVERIGSCYTPSAIGLSMVAAKKVGDKMNLSSPTKNSSKGRSRKKQAVVAPAAFEQMSAVNMGMGNQAYDDEEGSYDNQPFGRQPVALTSSRGKPFVPDLDSPTAVRTNVRVGRSPPRMPIVAPITAAPAYTLSQSQVNMDSWNPLAGQEPKNAPPPPQARPLSSIEKALQQEATVANYEAEVMKAVESGVRDATGTGVTAPLVQLNQESIDGIIERLAGAMVLPADVAGEEAVMRRNERLDQEFDQVSRDYTVAVARGVVDYLIKDPSMAASLNINLEHLRACPSWWTNGHYESHSFRVLRQTGVSMQRVQEAFVSVQERLCVCEDVMLDLEKLWVWQRMPGDWEGSHLMDVDPEADPDQAQLPPTYEQLNFTDVGQLSFRAKLPFTISSFHSHVERRANEVMEALRECWVGAAGGIVGAHIEMLREEVGDTALGVSLEPDPENPNEAGLAQPSVQSLQSQDSGEEYDKWYDETYNKSEGKDLLDERFRSEGLNDDLSQGEDDVLPRTSGEKFSRVRGIFDSASTLMSRQLRGSTENSLKTFSDFFLRFSDPDDSGDSAFSLRLKMNDKFHVLKKTDPEYDPEAPLPPIVIIEPSLEEIKDQACSCIDQIISAAQKFPRPDTHFTLASPMNFVPNSDALGPCTVTEEDEIVLLTKDIVCNAIDAHFAAPDELVAKFTDFHSLLSGEWEEKVLAAIEERKNTEETTVANLEKLFKVADELRSLTDLIKGATDDLNYFPMFMVNAYEVKTHLIKIVDRLRMKLLDTVAQDNREHMHKMGGEYQEIVNTLVTDPTDAAELKALQEYAVKSMDDLSRLLDEYLGEVYERVKFLLDQEFKVNREDLNLFYTTYSWPNQVKTFMAKSTDLQNNRKRDLELVVEGQQEHLSREIASLERKVEKLCEQGSTAPADVQNIYKKIQNIKENLDEAEAEAESIGEKEVLLEIPSTDNESEIKRIRAALGPLDRMWSTTKEYTEAYYRWRESPLASINPEEADRQADDLFRSMSKIVKELGRAGESRGTTKRAAMNVQNEIKTFLEEQVPLMLLICNPGLRQRHWQQIEQLTLLTLPVSEMSNLAQMADLGLHHHVAQIEDCCIAASKENTLEQGMDKMEMEWNGNPEDPENSPPMEFTLKPHRNTGTYILSSVDEIQQMLDDQIVKAQAMSSSRYVKPFKERITIWEKTLNDLQEILDNWLQMQATWLYLEPIFSSEDIMRQMPVEGKLFKAVDAVWREAMQNTFDAPGVIVTARREGLLDSLINANGKLDTIQKGLADYLETKMVAFPRFFFLSADELLEILAETKEPRKVQPHMKKCFDGIDKLEFQDGSDSSFQELDITTCLDAKGERIPFEYEACNHKLINPKDSGGNVEQWLVEVEIIMKKSLAYTIDNSYDDFQKKNFMDWIKLWQGQVILAVNQIMWTARIEASINEGQIIGAEKAITNLANEIAEEVLATVKLVRTKISKALRTACGALVVLHVHNRDTTFMLAKVGVESTTDFDLLAQLRYYTQQDGESAQSGLPGTIDCCMINAHILYAYEYLGNNGRLVITPLTDRCYRTLMGAIHLNLGGAPEGPAGTGKTETTKDLGKAIAIQCVVTNCSDGLDWKAMEKFFKGLASAGAWACFDEFNRITLEVLSVVAQQILQIQIAKARLFADDLPGQMFIFGGSELKLRPTCCPFITMNPGYAGRAELPDNLKVLFRTVAMMVPDYAMIGEIILYSMGYENAKPLAAKIVTTYKLCSEQLSNQSHYDYGMRAVISVLRAAGNLKQTTVDLSEDILVLRSIIDVNLPKFLSPDVPLFDGITGDLFPGVIIPPPDRASFRAAFEDSCRESNIQPVKYFYDKIVQIYDMMVVRHGFMIVGMPFSGKTSAWRTLADMMGKLHAREPEDSRWTDVVPFLMNPKSVSMTQLYGSFDPVSHEWSDGILPIQYRNAATSKVGKPEDRKWVLFDGPVDAIWIENMNTVLDDNKKLCLMSGEIIAMSDVMSMMFEPMDLLVASPATVSRCGMIYLEPERLGWQPLLDSWVNKWSCDSAETAEAMKETAAEEHAHGFVLVKQEGQLIQELFAWIVEPLISFVRKETVEVVPTVDTNLALTCMNSMECMLSICFSFDFPEVEDAKVMRRRQQDIECCFMQSIMWSIGGSCNPTGQKNFDAFFKEILEDKEMECLQNHVGVSNLLGVRGWSVPKFDEEPEEPEEGQEPKPKRVFKGDLLMPMPLPKTFYEYVYVDGKWKTWEDTLDKFVIPDDAVFADIVVSNKYTAQFSYFCDLLLKRGKKALFCGPTGTGKSTYVLNAITKEFDQNEYRPIILGFSAKTSANMTQDIIHGKLDKRRKGMFGPPKGQVAIVFVDDLNMPEVETYGAQPPIELLRQMIDNGGYYDLVDPARPWLTVVDTTVCAAMGPPGGGRNGVTPRLLRHFSLMCFDEFDDSTLVRIFNTIGEWYFTTKGFSQDIIGATKGLVNATLEGYRASMASLLPTPAKSHYVFNLRDFSRVLQGVLMVKKEDSHGEPFTKANFVRLWMHEMMRVFCDRLINEQDRIWFLEHCEQMVTKHFNAKIKEFFSHLDTNHNNELDLSDLRNLFFGEYMSPEDMENKPYEEIQDLTVLTARIDYFLEEYNAQSKAPMPLVMFQFAIEHVSRISRVLKMDGGNALMVGVGGSGRQSVGKLATFMAFQIEPKQIEISKNYTDVEWREDLKKVLIQAGNGDKPMVFLFSDSQIKNESYVEDINNILNSGEVPNLFPNDEKMAIIENARRHAKVVYGKAAADMTNAEMFSFFIKRVKKRLHVLLAFSPIGDAFRERLRLFPSLINCCAIDWFTAWPTDALVAVADRFISEVKFDADPTKQKEIVGKVVDICQEFHTSARDLSAEFLASLRRHNYVTPTSYLELIYAFKGQLDICRNEVSLKIKRYSNGLEKLAFAEESVEGMQQELTDLQPILITKGEAVVELMAKVEAMLPGVREKQKVVGAEAAVAQVEADKVQVEKDSVQADLAEAIPALNDAIKALDTIKPADINELKGLKKPPATVKLVCEAVCIFLEIKPQRIPDPEDTSKRIQDYWGPSQTMLGEKTFIQSLKTYDKDNISPKIISSINKTYMTNEMFTPANAKKASNAAAGLCKWCHAMVTYDRVAKVVGPKREALKKAEEELEITMGGLREKQAALKEVEDNLAKLEGQLEGAKTEKQELADQVDLCGKKLVRAEQLISGLGGEKSRWGQFKIDLSEQYVNLTGDVLISAGIMSYLGPFTSLYREKQVSKWVASCLEKGIPASAKPSLAATLGDPVKVRQWNIDGLPTDAFSIDNGIVVQNARRWPLMIDPQGQANKWIRNMEKENNLKVCKPSDPDFLRTLENSINFGSPVLMENVQEDLDPSLEPLLLKQLFKKGGVMCIKLGDTEVEYSDQFRFYLTTKLPNPHYLPEVAVKVSLLNFMITPEGLTDQLLGIVVSQERPDLEEQKEKLILEGAENKRKLKEIEDEILHILSSSEGNILEDASAIDALKQSKIIGDDIKEKQAVAEATELDIDEVRSGYKPVAYSTQVLFFCITTLANIEPVYQYSLQWFIQLFISSIKRSEKSKDITQRMKNLDEHYTYSLYLNICRSLLEKDKIVFSFLLTVRIMQGKGEVDDATWLFLLTGGVAMDNHNVNPCSDWLSEKSWGEICRASETVEAFAGFKESFSTLGSEWKKIYDSTAPHEEKFAGEWEDKLSGMSRLIVLRCIRSDKLILGIQQFIISSSGEKYMKPPTFDLELSYNDSSPTTPLVFILSPGSDPMTPLLKLAKEMGIETGYISLGQGQGPGAEKMIIESQKEGKWAVMQNCMLAPSWMNSLEKICEDFTPDNCHDKFRLWCTTYPTPDFPVSILQNGVKMTNEPPKGLRANIAGSFSVDPIGDPVFFSSCTKGEQFRALVYNLCFFHAAIQERRTYGPLGWNIPYEFNMSDLAICARQLVQFLDDNEQVPWKALKYTAGECNYGGRVTDDKDRRCLNSILDRFYNDEAMKPGGLLDTEGLYTCPPDTTLDGYKEFIDNLPLVTGPAVVGLHDNANITKNQFETDKVLGAVLITEAGGSGGGGGGAAGKDAMIESIAGDIIAKLPANFDMEAAMLKYPVSRDESMNTVLHQELYKFNLLLDLAKTSLTNLKKAVQGLVVMSSELEGLGSNLFYGLIPNLWKKKSFASLKPLGSYIADFHERLTFFGGWLNSTVPIVFWISGFFFPPAFLTGAKQNYARKKNIAIDLIDFEFELMPKDTYTRKPEDGVYTIGFFFEGARWDKEKMKLAESLPKQLFSPAPIIFFLPLLIKDMGSYPHYNCPVYKTSDRRGILATTGHSTNFILFVRVPSEVPESHWVGRGCAMISQLDD</sequence>
<dbReference type="GO" id="GO:0005524">
    <property type="term" value="F:ATP binding"/>
    <property type="evidence" value="ECO:0007669"/>
    <property type="project" value="UniProtKB-KW"/>
</dbReference>
<dbReference type="OrthoDB" id="5593012at2759"/>
<dbReference type="GO" id="GO:0045505">
    <property type="term" value="F:dynein intermediate chain binding"/>
    <property type="evidence" value="ECO:0007669"/>
    <property type="project" value="InterPro"/>
</dbReference>
<dbReference type="InterPro" id="IPR026983">
    <property type="entry name" value="DHC"/>
</dbReference>
<dbReference type="InterPro" id="IPR013602">
    <property type="entry name" value="Dynein_heavy_linker"/>
</dbReference>
<dbReference type="InterPro" id="IPR042222">
    <property type="entry name" value="Dynein_2_N"/>
</dbReference>
<evidence type="ECO:0000256" key="1">
    <source>
        <dbReference type="ARBA" id="ARBA00004430"/>
    </source>
</evidence>
<keyword evidence="3" id="KW-0963">Cytoplasm</keyword>
<organism evidence="17 18">
    <name type="scientific">Triparma strigata</name>
    <dbReference type="NCBI Taxonomy" id="1606541"/>
    <lineage>
        <taxon>Eukaryota</taxon>
        <taxon>Sar</taxon>
        <taxon>Stramenopiles</taxon>
        <taxon>Ochrophyta</taxon>
        <taxon>Bolidophyceae</taxon>
        <taxon>Parmales</taxon>
        <taxon>Triparmaceae</taxon>
        <taxon>Triparma</taxon>
    </lineage>
</organism>
<dbReference type="Gene3D" id="3.10.490.20">
    <property type="match status" value="1"/>
</dbReference>
<dbReference type="FunFam" id="3.40.50.300:FF:000223">
    <property type="entry name" value="Dynein heavy chain 3, axonemal"/>
    <property type="match status" value="1"/>
</dbReference>
<dbReference type="Gene3D" id="1.20.920.20">
    <property type="match status" value="1"/>
</dbReference>
<evidence type="ECO:0000256" key="10">
    <source>
        <dbReference type="ARBA" id="ARBA00023175"/>
    </source>
</evidence>
<dbReference type="GO" id="GO:0030286">
    <property type="term" value="C:dynein complex"/>
    <property type="evidence" value="ECO:0007669"/>
    <property type="project" value="UniProtKB-KW"/>
</dbReference>
<dbReference type="InterPro" id="IPR042219">
    <property type="entry name" value="AAA_lid_11_sf"/>
</dbReference>
<dbReference type="Gene3D" id="1.10.8.720">
    <property type="entry name" value="Region D6 of dynein motor"/>
    <property type="match status" value="1"/>
</dbReference>
<dbReference type="FunFam" id="3.40.50.300:FF:000044">
    <property type="entry name" value="Dynein heavy chain 5, axonemal"/>
    <property type="match status" value="1"/>
</dbReference>
<keyword evidence="7" id="KW-0243">Dynein</keyword>
<dbReference type="FunFam" id="1.10.8.1220:FF:000001">
    <property type="entry name" value="Dynein axonemal heavy chain 5"/>
    <property type="match status" value="1"/>
</dbReference>
<comment type="subcellular location">
    <subcellularLocation>
        <location evidence="1">Cytoplasm</location>
        <location evidence="1">Cytoskeleton</location>
        <location evidence="1">Cilium axoneme</location>
    </subcellularLocation>
</comment>
<keyword evidence="9" id="KW-0969">Cilium</keyword>
<feature type="compositionally biased region" description="Polar residues" evidence="14">
    <location>
        <begin position="55"/>
        <end position="67"/>
    </location>
</feature>
<dbReference type="FunFam" id="3.10.490.20:FF:000001">
    <property type="entry name" value="dynein heavy chain 7, axonemal"/>
    <property type="match status" value="1"/>
</dbReference>
<keyword evidence="6" id="KW-0067">ATP-binding</keyword>
<dbReference type="InterPro" id="IPR004273">
    <property type="entry name" value="Dynein_heavy_D6_P-loop"/>
</dbReference>
<dbReference type="InterPro" id="IPR035706">
    <property type="entry name" value="AAA_9"/>
</dbReference>
<keyword evidence="15" id="KW-0812">Transmembrane</keyword>
<dbReference type="GO" id="GO:0008569">
    <property type="term" value="F:minus-end-directed microtubule motor activity"/>
    <property type="evidence" value="ECO:0007669"/>
    <property type="project" value="InterPro"/>
</dbReference>
<dbReference type="Gene3D" id="3.20.180.20">
    <property type="entry name" value="Dynein heavy chain, N-terminal domain 2"/>
    <property type="match status" value="1"/>
</dbReference>
<dbReference type="Pfam" id="PF17852">
    <property type="entry name" value="Dynein_AAA_lid"/>
    <property type="match status" value="1"/>
</dbReference>
<dbReference type="PANTHER" id="PTHR22878">
    <property type="entry name" value="DYNEIN HEAVY CHAIN 6, AXONEMAL-LIKE-RELATED"/>
    <property type="match status" value="1"/>
</dbReference>
<dbReference type="Gene3D" id="1.10.472.130">
    <property type="match status" value="1"/>
</dbReference>
<dbReference type="FunFam" id="3.40.50.300:FF:000353">
    <property type="entry name" value="Dynein axonemal heavy chain 1"/>
    <property type="match status" value="1"/>
</dbReference>
<keyword evidence="4" id="KW-0493">Microtubule</keyword>
<dbReference type="Gene3D" id="1.10.287.2620">
    <property type="match status" value="1"/>
</dbReference>
<dbReference type="GO" id="GO:0005509">
    <property type="term" value="F:calcium ion binding"/>
    <property type="evidence" value="ECO:0007669"/>
    <property type="project" value="InterPro"/>
</dbReference>
<dbReference type="Gene3D" id="1.20.1270.280">
    <property type="match status" value="1"/>
</dbReference>
<dbReference type="SUPFAM" id="SSF52540">
    <property type="entry name" value="P-loop containing nucleoside triphosphate hydrolases"/>
    <property type="match status" value="4"/>
</dbReference>
<dbReference type="InterPro" id="IPR024743">
    <property type="entry name" value="Dynein_HC_stalk"/>
</dbReference>
<keyword evidence="15" id="KW-1133">Transmembrane helix</keyword>
<feature type="transmembrane region" description="Helical" evidence="15">
    <location>
        <begin position="4304"/>
        <end position="4321"/>
    </location>
</feature>
<dbReference type="GO" id="GO:0005874">
    <property type="term" value="C:microtubule"/>
    <property type="evidence" value="ECO:0007669"/>
    <property type="project" value="UniProtKB-KW"/>
</dbReference>
<dbReference type="InterPro" id="IPR035699">
    <property type="entry name" value="AAA_6"/>
</dbReference>
<dbReference type="Pfam" id="PF18198">
    <property type="entry name" value="AAA_lid_11"/>
    <property type="match status" value="1"/>
</dbReference>
<dbReference type="Gene3D" id="1.10.8.710">
    <property type="match status" value="1"/>
</dbReference>
<keyword evidence="18" id="KW-1185">Reference proteome</keyword>
<evidence type="ECO:0000313" key="17">
    <source>
        <dbReference type="EMBL" id="GMH70181.1"/>
    </source>
</evidence>
<keyword evidence="5" id="KW-0547">Nucleotide-binding</keyword>
<evidence type="ECO:0000256" key="15">
    <source>
        <dbReference type="SAM" id="Phobius"/>
    </source>
</evidence>
<dbReference type="Gene3D" id="1.20.920.30">
    <property type="match status" value="1"/>
</dbReference>
<dbReference type="EMBL" id="BRXY01000138">
    <property type="protein sequence ID" value="GMH70181.1"/>
    <property type="molecule type" value="Genomic_DNA"/>
</dbReference>
<dbReference type="PANTHER" id="PTHR22878:SF70">
    <property type="entry name" value="DYNEIN HEAVY CHAIN 2, AXONEMAL"/>
    <property type="match status" value="1"/>
</dbReference>
<evidence type="ECO:0000256" key="8">
    <source>
        <dbReference type="ARBA" id="ARBA00023054"/>
    </source>
</evidence>
<dbReference type="InterPro" id="IPR018247">
    <property type="entry name" value="EF_Hand_1_Ca_BS"/>
</dbReference>
<dbReference type="FunFam" id="1.10.8.710:FF:000004">
    <property type="entry name" value="Dynein axonemal heavy chain 6"/>
    <property type="match status" value="1"/>
</dbReference>
<dbReference type="Pfam" id="PF12775">
    <property type="entry name" value="AAA_7"/>
    <property type="match status" value="1"/>
</dbReference>
<feature type="region of interest" description="Disordered" evidence="14">
    <location>
        <begin position="561"/>
        <end position="589"/>
    </location>
</feature>
<feature type="compositionally biased region" description="Polar residues" evidence="14">
    <location>
        <begin position="579"/>
        <end position="588"/>
    </location>
</feature>
<dbReference type="InterPro" id="IPR027417">
    <property type="entry name" value="P-loop_NTPase"/>
</dbReference>
<dbReference type="InterPro" id="IPR041228">
    <property type="entry name" value="Dynein_C"/>
</dbReference>
<evidence type="ECO:0000313" key="18">
    <source>
        <dbReference type="Proteomes" id="UP001165085"/>
    </source>
</evidence>
<dbReference type="InterPro" id="IPR042228">
    <property type="entry name" value="Dynein_linker_3"/>
</dbReference>
<dbReference type="Pfam" id="PF08393">
    <property type="entry name" value="DHC_N2"/>
    <property type="match status" value="1"/>
</dbReference>
<feature type="coiled-coil region" evidence="13">
    <location>
        <begin position="3246"/>
        <end position="3297"/>
    </location>
</feature>
<dbReference type="Gene3D" id="3.40.50.300">
    <property type="entry name" value="P-loop containing nucleotide triphosphate hydrolases"/>
    <property type="match status" value="5"/>
</dbReference>
<keyword evidence="11" id="KW-0206">Cytoskeleton</keyword>
<feature type="coiled-coil region" evidence="13">
    <location>
        <begin position="1006"/>
        <end position="1061"/>
    </location>
</feature>
<dbReference type="GO" id="GO:0051959">
    <property type="term" value="F:dynein light intermediate chain binding"/>
    <property type="evidence" value="ECO:0007669"/>
    <property type="project" value="InterPro"/>
</dbReference>
<evidence type="ECO:0000256" key="4">
    <source>
        <dbReference type="ARBA" id="ARBA00022701"/>
    </source>
</evidence>
<gene>
    <name evidence="17" type="ORF">TrST_g12412</name>
</gene>
<dbReference type="Pfam" id="PF12780">
    <property type="entry name" value="AAA_8"/>
    <property type="match status" value="1"/>
</dbReference>
<evidence type="ECO:0000256" key="14">
    <source>
        <dbReference type="SAM" id="MobiDB-lite"/>
    </source>
</evidence>
<protein>
    <recommendedName>
        <fullName evidence="16">EF-hand domain-containing protein</fullName>
    </recommendedName>
</protein>
<dbReference type="FunFam" id="1.20.1270.280:FF:000001">
    <property type="entry name" value="dynein heavy chain 7, axonemal"/>
    <property type="match status" value="1"/>
</dbReference>
<dbReference type="FunFam" id="1.20.920.30:FF:000002">
    <property type="entry name" value="Dynein axonemal heavy chain 3"/>
    <property type="match status" value="1"/>
</dbReference>
<dbReference type="Gene3D" id="1.10.8.1220">
    <property type="match status" value="1"/>
</dbReference>
<dbReference type="InterPro" id="IPR041466">
    <property type="entry name" value="Dynein_AAA5_ext"/>
</dbReference>
<evidence type="ECO:0000256" key="5">
    <source>
        <dbReference type="ARBA" id="ARBA00022741"/>
    </source>
</evidence>
<evidence type="ECO:0000256" key="12">
    <source>
        <dbReference type="ARBA" id="ARBA00023273"/>
    </source>
</evidence>
<dbReference type="InterPro" id="IPR041658">
    <property type="entry name" value="AAA_lid_11"/>
</dbReference>
<dbReference type="Pfam" id="PF12774">
    <property type="entry name" value="AAA_6"/>
    <property type="match status" value="1"/>
</dbReference>
<dbReference type="InterPro" id="IPR043157">
    <property type="entry name" value="Dynein_AAA1S"/>
</dbReference>
<dbReference type="InterPro" id="IPR043160">
    <property type="entry name" value="Dynein_C_barrel"/>
</dbReference>
<evidence type="ECO:0000256" key="13">
    <source>
        <dbReference type="SAM" id="Coils"/>
    </source>
</evidence>
<name>A0A9W7AGC8_9STRA</name>
<dbReference type="FunFam" id="3.40.50.300:FF:002141">
    <property type="entry name" value="Dynein heavy chain"/>
    <property type="match status" value="1"/>
</dbReference>
<keyword evidence="8 13" id="KW-0175">Coiled coil</keyword>
<dbReference type="InterPro" id="IPR041589">
    <property type="entry name" value="DNAH3_AAA_lid_1"/>
</dbReference>
<dbReference type="Pfam" id="PF12781">
    <property type="entry name" value="AAA_9"/>
    <property type="match status" value="1"/>
</dbReference>
<keyword evidence="15" id="KW-0472">Membrane</keyword>
<evidence type="ECO:0000259" key="16">
    <source>
        <dbReference type="PROSITE" id="PS50222"/>
    </source>
</evidence>
<comment type="similarity">
    <text evidence="2">Belongs to the dynein heavy chain family.</text>
</comment>
<dbReference type="Gene3D" id="1.20.58.1120">
    <property type="match status" value="1"/>
</dbReference>
<dbReference type="Pfam" id="PF18199">
    <property type="entry name" value="Dynein_C"/>
    <property type="match status" value="1"/>
</dbReference>
<dbReference type="InterPro" id="IPR002048">
    <property type="entry name" value="EF_hand_dom"/>
</dbReference>
<dbReference type="FunFam" id="1.20.920.20:FF:000006">
    <property type="entry name" value="Dynein, axonemal, heavy chain 6"/>
    <property type="match status" value="1"/>
</dbReference>
<proteinExistence type="inferred from homology"/>
<dbReference type="Pfam" id="PF17857">
    <property type="entry name" value="AAA_lid_1"/>
    <property type="match status" value="1"/>
</dbReference>
<keyword evidence="10" id="KW-0505">Motor protein</keyword>
<evidence type="ECO:0000256" key="11">
    <source>
        <dbReference type="ARBA" id="ARBA00023212"/>
    </source>
</evidence>
<accession>A0A9W7AGC8</accession>
<evidence type="ECO:0000256" key="9">
    <source>
        <dbReference type="ARBA" id="ARBA00023069"/>
    </source>
</evidence>
<evidence type="ECO:0000256" key="6">
    <source>
        <dbReference type="ARBA" id="ARBA00022840"/>
    </source>
</evidence>
<dbReference type="InterPro" id="IPR024317">
    <property type="entry name" value="Dynein_heavy_chain_D4_dom"/>
</dbReference>
<evidence type="ECO:0000256" key="3">
    <source>
        <dbReference type="ARBA" id="ARBA00022490"/>
    </source>
</evidence>
<comment type="caution">
    <text evidence="17">The sequence shown here is derived from an EMBL/GenBank/DDBJ whole genome shotgun (WGS) entry which is preliminary data.</text>
</comment>
<feature type="domain" description="EF-hand" evidence="16">
    <location>
        <begin position="2664"/>
        <end position="2699"/>
    </location>
</feature>
<dbReference type="Gene3D" id="1.20.140.100">
    <property type="entry name" value="Dynein heavy chain, N-terminal domain 2"/>
    <property type="match status" value="1"/>
</dbReference>
<dbReference type="GO" id="GO:0005930">
    <property type="term" value="C:axoneme"/>
    <property type="evidence" value="ECO:0007669"/>
    <property type="project" value="UniProtKB-SubCell"/>
</dbReference>
<evidence type="ECO:0000256" key="7">
    <source>
        <dbReference type="ARBA" id="ARBA00023017"/>
    </source>
</evidence>
<dbReference type="FunFam" id="3.40.50.300:FF:000362">
    <property type="entry name" value="Dynein, axonemal, heavy chain 6"/>
    <property type="match status" value="1"/>
</dbReference>
<reference evidence="18" key="1">
    <citation type="journal article" date="2023" name="Commun. Biol.">
        <title>Genome analysis of Parmales, the sister group of diatoms, reveals the evolutionary specialization of diatoms from phago-mixotrophs to photoautotrophs.</title>
        <authorList>
            <person name="Ban H."/>
            <person name="Sato S."/>
            <person name="Yoshikawa S."/>
            <person name="Yamada K."/>
            <person name="Nakamura Y."/>
            <person name="Ichinomiya M."/>
            <person name="Sato N."/>
            <person name="Blanc-Mathieu R."/>
            <person name="Endo H."/>
            <person name="Kuwata A."/>
            <person name="Ogata H."/>
        </authorList>
    </citation>
    <scope>NUCLEOTIDE SEQUENCE [LARGE SCALE GENOMIC DNA]</scope>
    <source>
        <strain evidence="18">NIES 3701</strain>
    </source>
</reference>
<dbReference type="Gene3D" id="6.10.140.1060">
    <property type="match status" value="1"/>
</dbReference>